<dbReference type="InterPro" id="IPR039425">
    <property type="entry name" value="RNA_pol_sigma-70-like"/>
</dbReference>
<feature type="domain" description="RNA polymerase sigma-70 region 2" evidence="5">
    <location>
        <begin position="12"/>
        <end position="79"/>
    </location>
</feature>
<gene>
    <name evidence="7" type="ORF">D4L85_24885</name>
</gene>
<dbReference type="EMBL" id="CP032382">
    <property type="protein sequence ID" value="AYB35696.1"/>
    <property type="molecule type" value="Genomic_DNA"/>
</dbReference>
<keyword evidence="2" id="KW-0805">Transcription regulation</keyword>
<dbReference type="Gene3D" id="1.10.1740.10">
    <property type="match status" value="1"/>
</dbReference>
<dbReference type="InterPro" id="IPR036388">
    <property type="entry name" value="WH-like_DNA-bd_sf"/>
</dbReference>
<dbReference type="Proteomes" id="UP000266183">
    <property type="component" value="Chromosome"/>
</dbReference>
<sequence>MEPGHEQSFLSFVEKHKGILYKVINAYAKSRDDKKDLFQEIMTNLWKAYPSFKGDAKISTWMYRVALYTSITRFRDERKQIKYEQIHQDVPQSGIDSFVDDPEEPVKFLYEAISKLTSVDKAIILLLLDEKSYKEIAQIIGLRPTAVGMRINRAKDKLMNLLKPIKP</sequence>
<evidence type="ECO:0000256" key="1">
    <source>
        <dbReference type="ARBA" id="ARBA00010641"/>
    </source>
</evidence>
<dbReference type="PANTHER" id="PTHR43133:SF45">
    <property type="entry name" value="RNA POLYMERASE ECF-TYPE SIGMA FACTOR"/>
    <property type="match status" value="1"/>
</dbReference>
<dbReference type="AlphaFoldDB" id="A0A385SYE9"/>
<proteinExistence type="inferred from homology"/>
<evidence type="ECO:0000259" key="5">
    <source>
        <dbReference type="Pfam" id="PF04542"/>
    </source>
</evidence>
<dbReference type="Pfam" id="PF04542">
    <property type="entry name" value="Sigma70_r2"/>
    <property type="match status" value="1"/>
</dbReference>
<dbReference type="GO" id="GO:0016987">
    <property type="term" value="F:sigma factor activity"/>
    <property type="evidence" value="ECO:0007669"/>
    <property type="project" value="UniProtKB-KW"/>
</dbReference>
<evidence type="ECO:0000256" key="2">
    <source>
        <dbReference type="ARBA" id="ARBA00023015"/>
    </source>
</evidence>
<comment type="similarity">
    <text evidence="1">Belongs to the sigma-70 factor family. ECF subfamily.</text>
</comment>
<dbReference type="NCBIfam" id="TIGR02937">
    <property type="entry name" value="sigma70-ECF"/>
    <property type="match status" value="1"/>
</dbReference>
<organism evidence="7 8">
    <name type="scientific">Chryseolinea soli</name>
    <dbReference type="NCBI Taxonomy" id="2321403"/>
    <lineage>
        <taxon>Bacteria</taxon>
        <taxon>Pseudomonadati</taxon>
        <taxon>Bacteroidota</taxon>
        <taxon>Cytophagia</taxon>
        <taxon>Cytophagales</taxon>
        <taxon>Fulvivirgaceae</taxon>
        <taxon>Chryseolinea</taxon>
    </lineage>
</organism>
<dbReference type="InterPro" id="IPR013325">
    <property type="entry name" value="RNA_pol_sigma_r2"/>
</dbReference>
<dbReference type="InterPro" id="IPR014284">
    <property type="entry name" value="RNA_pol_sigma-70_dom"/>
</dbReference>
<feature type="domain" description="RNA polymerase sigma factor 70 region 4 type 2" evidence="6">
    <location>
        <begin position="109"/>
        <end position="158"/>
    </location>
</feature>
<dbReference type="Gene3D" id="1.10.10.10">
    <property type="entry name" value="Winged helix-like DNA-binding domain superfamily/Winged helix DNA-binding domain"/>
    <property type="match status" value="1"/>
</dbReference>
<keyword evidence="8" id="KW-1185">Reference proteome</keyword>
<dbReference type="KEGG" id="chk:D4L85_24885"/>
<dbReference type="RefSeq" id="WP_119758936.1">
    <property type="nucleotide sequence ID" value="NZ_CP032382.1"/>
</dbReference>
<reference evidence="8" key="1">
    <citation type="submission" date="2018-09" db="EMBL/GenBank/DDBJ databases">
        <title>Chryseolinea sp. KIS68-18 isolated from soil.</title>
        <authorList>
            <person name="Weon H.-Y."/>
            <person name="Kwon S.-W."/>
            <person name="Lee S.A."/>
        </authorList>
    </citation>
    <scope>NUCLEOTIDE SEQUENCE [LARGE SCALE GENOMIC DNA]</scope>
    <source>
        <strain evidence="8">KIS68-18</strain>
    </source>
</reference>
<evidence type="ECO:0000313" key="8">
    <source>
        <dbReference type="Proteomes" id="UP000266183"/>
    </source>
</evidence>
<keyword evidence="4" id="KW-0804">Transcription</keyword>
<dbReference type="InterPro" id="IPR007627">
    <property type="entry name" value="RNA_pol_sigma70_r2"/>
</dbReference>
<evidence type="ECO:0000259" key="6">
    <source>
        <dbReference type="Pfam" id="PF08281"/>
    </source>
</evidence>
<dbReference type="InterPro" id="IPR013324">
    <property type="entry name" value="RNA_pol_sigma_r3/r4-like"/>
</dbReference>
<dbReference type="GO" id="GO:0006352">
    <property type="term" value="P:DNA-templated transcription initiation"/>
    <property type="evidence" value="ECO:0007669"/>
    <property type="project" value="InterPro"/>
</dbReference>
<accession>A0A385SYE9</accession>
<dbReference type="GO" id="GO:0003677">
    <property type="term" value="F:DNA binding"/>
    <property type="evidence" value="ECO:0007669"/>
    <property type="project" value="InterPro"/>
</dbReference>
<keyword evidence="3" id="KW-0731">Sigma factor</keyword>
<dbReference type="Pfam" id="PF08281">
    <property type="entry name" value="Sigma70_r4_2"/>
    <property type="match status" value="1"/>
</dbReference>
<evidence type="ECO:0000256" key="4">
    <source>
        <dbReference type="ARBA" id="ARBA00023163"/>
    </source>
</evidence>
<evidence type="ECO:0000256" key="3">
    <source>
        <dbReference type="ARBA" id="ARBA00023082"/>
    </source>
</evidence>
<dbReference type="InterPro" id="IPR013249">
    <property type="entry name" value="RNA_pol_sigma70_r4_t2"/>
</dbReference>
<evidence type="ECO:0000313" key="7">
    <source>
        <dbReference type="EMBL" id="AYB35696.1"/>
    </source>
</evidence>
<protein>
    <submittedName>
        <fullName evidence="7">RNA polymerase sigma factor</fullName>
    </submittedName>
</protein>
<name>A0A385SYE9_9BACT</name>
<dbReference type="PANTHER" id="PTHR43133">
    <property type="entry name" value="RNA POLYMERASE ECF-TYPE SIGMA FACTO"/>
    <property type="match status" value="1"/>
</dbReference>
<dbReference type="SUPFAM" id="SSF88946">
    <property type="entry name" value="Sigma2 domain of RNA polymerase sigma factors"/>
    <property type="match status" value="1"/>
</dbReference>
<dbReference type="OrthoDB" id="9780326at2"/>
<dbReference type="SUPFAM" id="SSF88659">
    <property type="entry name" value="Sigma3 and sigma4 domains of RNA polymerase sigma factors"/>
    <property type="match status" value="1"/>
</dbReference>